<protein>
    <submittedName>
        <fullName evidence="9">Peptide/nickel transport system ATP-binding protein</fullName>
    </submittedName>
</protein>
<dbReference type="Gene3D" id="3.40.50.300">
    <property type="entry name" value="P-loop containing nucleotide triphosphate hydrolases"/>
    <property type="match status" value="1"/>
</dbReference>
<dbReference type="GO" id="GO:0005524">
    <property type="term" value="F:ATP binding"/>
    <property type="evidence" value="ECO:0007669"/>
    <property type="project" value="UniProtKB-KW"/>
</dbReference>
<comment type="subcellular location">
    <subcellularLocation>
        <location evidence="1">Cell membrane</location>
        <topology evidence="1">Peripheral membrane protein</topology>
    </subcellularLocation>
</comment>
<organism evidence="9 10">
    <name type="scientific">Kribbella orskensis</name>
    <dbReference type="NCBI Taxonomy" id="2512216"/>
    <lineage>
        <taxon>Bacteria</taxon>
        <taxon>Bacillati</taxon>
        <taxon>Actinomycetota</taxon>
        <taxon>Actinomycetes</taxon>
        <taxon>Propionibacteriales</taxon>
        <taxon>Kribbellaceae</taxon>
        <taxon>Kribbella</taxon>
    </lineage>
</organism>
<evidence type="ECO:0000259" key="8">
    <source>
        <dbReference type="PROSITE" id="PS50893"/>
    </source>
</evidence>
<evidence type="ECO:0000256" key="4">
    <source>
        <dbReference type="ARBA" id="ARBA00022475"/>
    </source>
</evidence>
<evidence type="ECO:0000256" key="2">
    <source>
        <dbReference type="ARBA" id="ARBA00005417"/>
    </source>
</evidence>
<dbReference type="EMBL" id="SLWM01000004">
    <property type="protein sequence ID" value="TCO25575.1"/>
    <property type="molecule type" value="Genomic_DNA"/>
</dbReference>
<dbReference type="NCBIfam" id="TIGR01727">
    <property type="entry name" value="oligo_HPY"/>
    <property type="match status" value="1"/>
</dbReference>
<dbReference type="Pfam" id="PF08352">
    <property type="entry name" value="oligo_HPY"/>
    <property type="match status" value="1"/>
</dbReference>
<reference evidence="9 10" key="1">
    <citation type="journal article" date="2015" name="Stand. Genomic Sci.">
        <title>Genomic Encyclopedia of Bacterial and Archaeal Type Strains, Phase III: the genomes of soil and plant-associated and newly described type strains.</title>
        <authorList>
            <person name="Whitman W.B."/>
            <person name="Woyke T."/>
            <person name="Klenk H.P."/>
            <person name="Zhou Y."/>
            <person name="Lilburn T.G."/>
            <person name="Beck B.J."/>
            <person name="De Vos P."/>
            <person name="Vandamme P."/>
            <person name="Eisen J.A."/>
            <person name="Garrity G."/>
            <person name="Hugenholtz P."/>
            <person name="Kyrpides N.C."/>
        </authorList>
    </citation>
    <scope>NUCLEOTIDE SEQUENCE [LARGE SCALE GENOMIC DNA]</scope>
    <source>
        <strain evidence="9 10">VKM Ac-2538</strain>
    </source>
</reference>
<accession>A0ABY2BQJ4</accession>
<dbReference type="SUPFAM" id="SSF52540">
    <property type="entry name" value="P-loop containing nucleoside triphosphate hydrolases"/>
    <property type="match status" value="1"/>
</dbReference>
<dbReference type="InterPro" id="IPR013563">
    <property type="entry name" value="Oligopep_ABC_C"/>
</dbReference>
<keyword evidence="6 9" id="KW-0067">ATP-binding</keyword>
<sequence>MPLLLSVRDLYVSFDTSDGVVQAVRGLSFDVRKGETLAIVGESGSGKSVATQTITGLTRGARISGEATFDGIDLLAADPATLRRIRGARIGMIFQDPLSSLHPYYRVGWQIVEMIQAHDREISKRDARGRAAELLSLVGIPRAAERIDDYPHQFSGGMRQRVMIAMAMALDPELLIADEPTTALDVTVQAQVLEVMRSLQDRFGTAIILITHDLGVVAQMADHVVVMYAGAAMERARRREIFYRHHHPYTEGLLLSLPAQAAAGGRLTPITGTPPSLIALPPGCPFAPRCRYAFDRCRAETPPLEDVFRDPFHQSACWLSADEATRGRQREALEATGAS</sequence>
<comment type="caution">
    <text evidence="9">The sequence shown here is derived from an EMBL/GenBank/DDBJ whole genome shotgun (WGS) entry which is preliminary data.</text>
</comment>
<proteinExistence type="inferred from homology"/>
<keyword evidence="4" id="KW-1003">Cell membrane</keyword>
<dbReference type="SMART" id="SM00382">
    <property type="entry name" value="AAA"/>
    <property type="match status" value="1"/>
</dbReference>
<keyword evidence="3" id="KW-0813">Transport</keyword>
<evidence type="ECO:0000256" key="5">
    <source>
        <dbReference type="ARBA" id="ARBA00022741"/>
    </source>
</evidence>
<dbReference type="InterPro" id="IPR017871">
    <property type="entry name" value="ABC_transporter-like_CS"/>
</dbReference>
<dbReference type="InterPro" id="IPR027417">
    <property type="entry name" value="P-loop_NTPase"/>
</dbReference>
<evidence type="ECO:0000256" key="7">
    <source>
        <dbReference type="ARBA" id="ARBA00023136"/>
    </source>
</evidence>
<feature type="domain" description="ABC transporter" evidence="8">
    <location>
        <begin position="5"/>
        <end position="254"/>
    </location>
</feature>
<dbReference type="InterPro" id="IPR003593">
    <property type="entry name" value="AAA+_ATPase"/>
</dbReference>
<name>A0ABY2BQJ4_9ACTN</name>
<keyword evidence="7" id="KW-0472">Membrane</keyword>
<keyword evidence="10" id="KW-1185">Reference proteome</keyword>
<evidence type="ECO:0000256" key="1">
    <source>
        <dbReference type="ARBA" id="ARBA00004202"/>
    </source>
</evidence>
<dbReference type="CDD" id="cd03257">
    <property type="entry name" value="ABC_NikE_OppD_transporters"/>
    <property type="match status" value="1"/>
</dbReference>
<evidence type="ECO:0000313" key="9">
    <source>
        <dbReference type="EMBL" id="TCO25575.1"/>
    </source>
</evidence>
<dbReference type="InterPro" id="IPR050388">
    <property type="entry name" value="ABC_Ni/Peptide_Import"/>
</dbReference>
<evidence type="ECO:0000256" key="6">
    <source>
        <dbReference type="ARBA" id="ARBA00022840"/>
    </source>
</evidence>
<dbReference type="PROSITE" id="PS00211">
    <property type="entry name" value="ABC_TRANSPORTER_1"/>
    <property type="match status" value="1"/>
</dbReference>
<gene>
    <name evidence="9" type="ORF">EV644_10479</name>
</gene>
<keyword evidence="5" id="KW-0547">Nucleotide-binding</keyword>
<dbReference type="Pfam" id="PF00005">
    <property type="entry name" value="ABC_tran"/>
    <property type="match status" value="1"/>
</dbReference>
<comment type="similarity">
    <text evidence="2">Belongs to the ABC transporter superfamily.</text>
</comment>
<evidence type="ECO:0000256" key="3">
    <source>
        <dbReference type="ARBA" id="ARBA00022448"/>
    </source>
</evidence>
<dbReference type="InterPro" id="IPR003439">
    <property type="entry name" value="ABC_transporter-like_ATP-bd"/>
</dbReference>
<evidence type="ECO:0000313" key="10">
    <source>
        <dbReference type="Proteomes" id="UP000295818"/>
    </source>
</evidence>
<dbReference type="PANTHER" id="PTHR43297">
    <property type="entry name" value="OLIGOPEPTIDE TRANSPORT ATP-BINDING PROTEIN APPD"/>
    <property type="match status" value="1"/>
</dbReference>
<dbReference type="PROSITE" id="PS50893">
    <property type="entry name" value="ABC_TRANSPORTER_2"/>
    <property type="match status" value="1"/>
</dbReference>
<dbReference type="Proteomes" id="UP000295818">
    <property type="component" value="Unassembled WGS sequence"/>
</dbReference>
<dbReference type="PANTHER" id="PTHR43297:SF2">
    <property type="entry name" value="DIPEPTIDE TRANSPORT ATP-BINDING PROTEIN DPPD"/>
    <property type="match status" value="1"/>
</dbReference>
<dbReference type="RefSeq" id="WP_132188439.1">
    <property type="nucleotide sequence ID" value="NZ_SLWM01000004.1"/>
</dbReference>